<protein>
    <recommendedName>
        <fullName evidence="5">CUB domain-containing protein</fullName>
    </recommendedName>
</protein>
<reference evidence="6" key="1">
    <citation type="submission" date="2019-05" db="EMBL/GenBank/DDBJ databases">
        <title>Annotation for the trematode Fasciolopsis buski.</title>
        <authorList>
            <person name="Choi Y.-J."/>
        </authorList>
    </citation>
    <scope>NUCLEOTIDE SEQUENCE</scope>
    <source>
        <strain evidence="6">HT</strain>
        <tissue evidence="6">Whole worm</tissue>
    </source>
</reference>
<dbReference type="Gene3D" id="2.60.120.290">
    <property type="entry name" value="Spermadhesin, CUB domain"/>
    <property type="match status" value="2"/>
</dbReference>
<dbReference type="PROSITE" id="PS01180">
    <property type="entry name" value="CUB"/>
    <property type="match status" value="2"/>
</dbReference>
<dbReference type="AlphaFoldDB" id="A0A8E0VIF0"/>
<comment type="caution">
    <text evidence="6">The sequence shown here is derived from an EMBL/GenBank/DDBJ whole genome shotgun (WGS) entry which is preliminary data.</text>
</comment>
<dbReference type="InterPro" id="IPR035914">
    <property type="entry name" value="Sperma_CUB_dom_sf"/>
</dbReference>
<comment type="caution">
    <text evidence="3">Lacks conserved residue(s) required for the propagation of feature annotation.</text>
</comment>
<accession>A0A8E0VIF0</accession>
<dbReference type="InterPro" id="IPR000859">
    <property type="entry name" value="CUB_dom"/>
</dbReference>
<name>A0A8E0VIF0_9TREM</name>
<sequence length="420" mass="45717">MFNFLAIGFISLLQTRSALGLAECACPQGTMHAQNTVHVLAIMGRTNDGVNCTGEIVSTVEGKMVKLTVSTFEVGSTTACTDAGPFVTFGETEEEALSSKTRLCGNKIPELPVNYKRKIYVYTRNFRVGNQIIVLYIAGNPVYKCPTGPLVAPDSETRLIVPTPGSIFPADFLCTYELRSTEGKYLSMRFEKFKIGTSDQCFVDSGFVSTGLTKMQSEMSREVYCGTTPPPLNYGKISTLFITLEGDKLAAESGFTLGYKSVPHNPQYTCPSKSLTAGKSENTLVVPTQGFDLPTQFNCTYEIKSSSNKHELMLIFSHFKIGSTNSCTPDGGYLTVELTKEEALNSSRKFCGSAIPSLEHIKKAETVFIHIHGKKFTDGDGFTLIYKAGSVQGSQISLVLLLSMVILTFNLTSETGSSIF</sequence>
<dbReference type="Proteomes" id="UP000728185">
    <property type="component" value="Unassembled WGS sequence"/>
</dbReference>
<keyword evidence="2" id="KW-1015">Disulfide bond</keyword>
<evidence type="ECO:0000259" key="5">
    <source>
        <dbReference type="PROSITE" id="PS01180"/>
    </source>
</evidence>
<keyword evidence="1" id="KW-0677">Repeat</keyword>
<dbReference type="EMBL" id="LUCM01007372">
    <property type="protein sequence ID" value="KAA0190089.1"/>
    <property type="molecule type" value="Genomic_DNA"/>
</dbReference>
<dbReference type="PANTHER" id="PTHR24251:SF37">
    <property type="entry name" value="CUB DOMAIN-CONTAINING PROTEIN"/>
    <property type="match status" value="1"/>
</dbReference>
<evidence type="ECO:0000313" key="7">
    <source>
        <dbReference type="Proteomes" id="UP000728185"/>
    </source>
</evidence>
<organism evidence="6 7">
    <name type="scientific">Fasciolopsis buskii</name>
    <dbReference type="NCBI Taxonomy" id="27845"/>
    <lineage>
        <taxon>Eukaryota</taxon>
        <taxon>Metazoa</taxon>
        <taxon>Spiralia</taxon>
        <taxon>Lophotrochozoa</taxon>
        <taxon>Platyhelminthes</taxon>
        <taxon>Trematoda</taxon>
        <taxon>Digenea</taxon>
        <taxon>Plagiorchiida</taxon>
        <taxon>Echinostomata</taxon>
        <taxon>Echinostomatoidea</taxon>
        <taxon>Fasciolidae</taxon>
        <taxon>Fasciolopsis</taxon>
    </lineage>
</organism>
<evidence type="ECO:0000256" key="2">
    <source>
        <dbReference type="ARBA" id="ARBA00023157"/>
    </source>
</evidence>
<evidence type="ECO:0000256" key="3">
    <source>
        <dbReference type="PROSITE-ProRule" id="PRU00059"/>
    </source>
</evidence>
<feature type="domain" description="CUB" evidence="5">
    <location>
        <begin position="138"/>
        <end position="262"/>
    </location>
</feature>
<evidence type="ECO:0000313" key="6">
    <source>
        <dbReference type="EMBL" id="KAA0190089.1"/>
    </source>
</evidence>
<gene>
    <name evidence="6" type="ORF">FBUS_02349</name>
</gene>
<keyword evidence="7" id="KW-1185">Reference proteome</keyword>
<keyword evidence="4" id="KW-0732">Signal</keyword>
<evidence type="ECO:0000256" key="1">
    <source>
        <dbReference type="ARBA" id="ARBA00022737"/>
    </source>
</evidence>
<feature type="signal peptide" evidence="4">
    <location>
        <begin position="1"/>
        <end position="20"/>
    </location>
</feature>
<dbReference type="PANTHER" id="PTHR24251">
    <property type="entry name" value="OVOCHYMASE-RELATED"/>
    <property type="match status" value="1"/>
</dbReference>
<dbReference type="SMART" id="SM00042">
    <property type="entry name" value="CUB"/>
    <property type="match status" value="1"/>
</dbReference>
<feature type="domain" description="CUB" evidence="5">
    <location>
        <begin position="270"/>
        <end position="389"/>
    </location>
</feature>
<feature type="chain" id="PRO_5034746747" description="CUB domain-containing protein" evidence="4">
    <location>
        <begin position="21"/>
        <end position="420"/>
    </location>
</feature>
<dbReference type="SUPFAM" id="SSF49854">
    <property type="entry name" value="Spermadhesin, CUB domain"/>
    <property type="match status" value="2"/>
</dbReference>
<dbReference type="Pfam" id="PF00431">
    <property type="entry name" value="CUB"/>
    <property type="match status" value="2"/>
</dbReference>
<evidence type="ECO:0000256" key="4">
    <source>
        <dbReference type="SAM" id="SignalP"/>
    </source>
</evidence>
<proteinExistence type="predicted"/>